<dbReference type="AlphaFoldDB" id="A0A0A9AJN5"/>
<evidence type="ECO:0000313" key="1">
    <source>
        <dbReference type="EMBL" id="JAD50058.1"/>
    </source>
</evidence>
<accession>A0A0A9AJN5</accession>
<proteinExistence type="predicted"/>
<dbReference type="EMBL" id="GBRH01247837">
    <property type="protein sequence ID" value="JAD50058.1"/>
    <property type="molecule type" value="Transcribed_RNA"/>
</dbReference>
<protein>
    <submittedName>
        <fullName evidence="1">Uncharacterized protein</fullName>
    </submittedName>
</protein>
<sequence length="19" mass="2281">MMARGHRWQQPARTAQAKR</sequence>
<organism evidence="1">
    <name type="scientific">Arundo donax</name>
    <name type="common">Giant reed</name>
    <name type="synonym">Donax arundinaceus</name>
    <dbReference type="NCBI Taxonomy" id="35708"/>
    <lineage>
        <taxon>Eukaryota</taxon>
        <taxon>Viridiplantae</taxon>
        <taxon>Streptophyta</taxon>
        <taxon>Embryophyta</taxon>
        <taxon>Tracheophyta</taxon>
        <taxon>Spermatophyta</taxon>
        <taxon>Magnoliopsida</taxon>
        <taxon>Liliopsida</taxon>
        <taxon>Poales</taxon>
        <taxon>Poaceae</taxon>
        <taxon>PACMAD clade</taxon>
        <taxon>Arundinoideae</taxon>
        <taxon>Arundineae</taxon>
        <taxon>Arundo</taxon>
    </lineage>
</organism>
<reference evidence="1" key="2">
    <citation type="journal article" date="2015" name="Data Brief">
        <title>Shoot transcriptome of the giant reed, Arundo donax.</title>
        <authorList>
            <person name="Barrero R.A."/>
            <person name="Guerrero F.D."/>
            <person name="Moolhuijzen P."/>
            <person name="Goolsby J.A."/>
            <person name="Tidwell J."/>
            <person name="Bellgard S.E."/>
            <person name="Bellgard M.I."/>
        </authorList>
    </citation>
    <scope>NUCLEOTIDE SEQUENCE</scope>
    <source>
        <tissue evidence="1">Shoot tissue taken approximately 20 cm above the soil surface</tissue>
    </source>
</reference>
<reference evidence="1" key="1">
    <citation type="submission" date="2014-09" db="EMBL/GenBank/DDBJ databases">
        <authorList>
            <person name="Magalhaes I.L.F."/>
            <person name="Oliveira U."/>
            <person name="Santos F.R."/>
            <person name="Vidigal T.H.D.A."/>
            <person name="Brescovit A.D."/>
            <person name="Santos A.J."/>
        </authorList>
    </citation>
    <scope>NUCLEOTIDE SEQUENCE</scope>
    <source>
        <tissue evidence="1">Shoot tissue taken approximately 20 cm above the soil surface</tissue>
    </source>
</reference>
<name>A0A0A9AJN5_ARUDO</name>